<feature type="domain" description="Helicase C-terminal" evidence="2">
    <location>
        <begin position="417"/>
        <end position="584"/>
    </location>
</feature>
<evidence type="ECO:0000313" key="4">
    <source>
        <dbReference type="Proteomes" id="UP001190700"/>
    </source>
</evidence>
<dbReference type="Proteomes" id="UP001190700">
    <property type="component" value="Unassembled WGS sequence"/>
</dbReference>
<dbReference type="SMART" id="SM00490">
    <property type="entry name" value="HELICc"/>
    <property type="match status" value="1"/>
</dbReference>
<dbReference type="InterPro" id="IPR014001">
    <property type="entry name" value="Helicase_ATP-bd"/>
</dbReference>
<comment type="caution">
    <text evidence="3">The sequence shown here is derived from an EMBL/GenBank/DDBJ whole genome shotgun (WGS) entry which is preliminary data.</text>
</comment>
<reference evidence="3 4" key="1">
    <citation type="journal article" date="2015" name="Genome Biol. Evol.">
        <title>Comparative Genomics of a Bacterivorous Green Alga Reveals Evolutionary Causalities and Consequences of Phago-Mixotrophic Mode of Nutrition.</title>
        <authorList>
            <person name="Burns J.A."/>
            <person name="Paasch A."/>
            <person name="Narechania A."/>
            <person name="Kim E."/>
        </authorList>
    </citation>
    <scope>NUCLEOTIDE SEQUENCE [LARGE SCALE GENOMIC DNA]</scope>
    <source>
        <strain evidence="3 4">PLY_AMNH</strain>
    </source>
</reference>
<dbReference type="InterPro" id="IPR051363">
    <property type="entry name" value="RLR_Helicase"/>
</dbReference>
<dbReference type="Pfam" id="PF00271">
    <property type="entry name" value="Helicase_C"/>
    <property type="match status" value="1"/>
</dbReference>
<dbReference type="InterPro" id="IPR027417">
    <property type="entry name" value="P-loop_NTPase"/>
</dbReference>
<proteinExistence type="predicted"/>
<name>A0AAE0L966_9CHLO</name>
<dbReference type="PROSITE" id="PS51194">
    <property type="entry name" value="HELICASE_CTER"/>
    <property type="match status" value="1"/>
</dbReference>
<sequence>MEHAHAPHAPSVLRRYQRRIAERVLNQNAIVVLPTGAGKTLIAAEVVRRALEQERNAGDRGVLFLVPTCCLVEQQAQAVREWFAPRGLVESHPVVEYMGGLARPPPDWAVMVATPDAFRALQARAGREHSEKRNRFAWETIKLCVFDEVHHVLRDHPYRKLALSIPPTSRTQVLGLTASLTYAVDEAKVRLATTRIVQELRVQVLETASAAELEADGYHGNAAAAEIRDEVPVVHRVTGVVPAAQRKPHQMNHTFWQRIRTHTATPFAAFLVCMIRELEQEIARADHSFESPLASPRTASWAQYANKKSTSRSFPGVSNSESAILHKKYVQLEFFYEALKILVISWEEDQEMCAMFLHMCKGHWDEAVHGEAKLGGVRCGEGSLLVDFGAFVDLTLTGCSASSGSNSQGTAFERFASLKEILLAKKAEQDSQGKELRGIVFVQNRLSTHVLDHFIRLDADLRAAAITPACLYSDKSPATARLRISKGEAAETLRRFRIGQVNLLVTTVVAEEGMDIPAANAIVRFDPVLNAVSFVQGRGRARQADSSHVVMAQREDRTVSQLAAAESQQQQIIQQFDPAEVSAIDTQQQKSAQLCRESQAKDGLKSATGLENAVAALNLFVKKTKANLSEKFPCVTIKTCSCTLHYQSCVRTTSASSPPNVTFPKNIEGRKKAKRVAALELVRALQNNMK</sequence>
<evidence type="ECO:0000259" key="2">
    <source>
        <dbReference type="PROSITE" id="PS51194"/>
    </source>
</evidence>
<dbReference type="GO" id="GO:0005737">
    <property type="term" value="C:cytoplasm"/>
    <property type="evidence" value="ECO:0007669"/>
    <property type="project" value="TreeGrafter"/>
</dbReference>
<protein>
    <submittedName>
        <fullName evidence="3">Uncharacterized protein</fullName>
    </submittedName>
</protein>
<dbReference type="PANTHER" id="PTHR14074">
    <property type="entry name" value="HELICASE WITH DEATH DOMAIN-RELATED"/>
    <property type="match status" value="1"/>
</dbReference>
<keyword evidence="4" id="KW-1185">Reference proteome</keyword>
<dbReference type="AlphaFoldDB" id="A0AAE0L966"/>
<organism evidence="3 4">
    <name type="scientific">Cymbomonas tetramitiformis</name>
    <dbReference type="NCBI Taxonomy" id="36881"/>
    <lineage>
        <taxon>Eukaryota</taxon>
        <taxon>Viridiplantae</taxon>
        <taxon>Chlorophyta</taxon>
        <taxon>Pyramimonadophyceae</taxon>
        <taxon>Pyramimonadales</taxon>
        <taxon>Pyramimonadaceae</taxon>
        <taxon>Cymbomonas</taxon>
    </lineage>
</organism>
<dbReference type="GO" id="GO:0003677">
    <property type="term" value="F:DNA binding"/>
    <property type="evidence" value="ECO:0007669"/>
    <property type="project" value="InterPro"/>
</dbReference>
<evidence type="ECO:0000313" key="3">
    <source>
        <dbReference type="EMBL" id="KAK3276379.1"/>
    </source>
</evidence>
<evidence type="ECO:0000259" key="1">
    <source>
        <dbReference type="PROSITE" id="PS51192"/>
    </source>
</evidence>
<gene>
    <name evidence="3" type="ORF">CYMTET_15542</name>
</gene>
<dbReference type="PROSITE" id="PS51192">
    <property type="entry name" value="HELICASE_ATP_BIND_1"/>
    <property type="match status" value="1"/>
</dbReference>
<dbReference type="Gene3D" id="3.40.50.300">
    <property type="entry name" value="P-loop containing nucleotide triphosphate hydrolases"/>
    <property type="match status" value="2"/>
</dbReference>
<dbReference type="InterPro" id="IPR006935">
    <property type="entry name" value="Helicase/UvrB_N"/>
</dbReference>
<dbReference type="SUPFAM" id="SSF52540">
    <property type="entry name" value="P-loop containing nucleoside triphosphate hydrolases"/>
    <property type="match status" value="1"/>
</dbReference>
<dbReference type="PANTHER" id="PTHR14074:SF16">
    <property type="entry name" value="ANTIVIRAL INNATE IMMUNE RESPONSE RECEPTOR RIG-I"/>
    <property type="match status" value="1"/>
</dbReference>
<dbReference type="SMART" id="SM00487">
    <property type="entry name" value="DEXDc"/>
    <property type="match status" value="1"/>
</dbReference>
<accession>A0AAE0L966</accession>
<feature type="domain" description="Helicase ATP-binding" evidence="1">
    <location>
        <begin position="20"/>
        <end position="198"/>
    </location>
</feature>
<dbReference type="Pfam" id="PF04851">
    <property type="entry name" value="ResIII"/>
    <property type="match status" value="1"/>
</dbReference>
<dbReference type="InterPro" id="IPR001650">
    <property type="entry name" value="Helicase_C-like"/>
</dbReference>
<dbReference type="EMBL" id="LGRX02006584">
    <property type="protein sequence ID" value="KAK3276379.1"/>
    <property type="molecule type" value="Genomic_DNA"/>
</dbReference>
<dbReference type="GO" id="GO:0016787">
    <property type="term" value="F:hydrolase activity"/>
    <property type="evidence" value="ECO:0007669"/>
    <property type="project" value="InterPro"/>
</dbReference>
<dbReference type="GO" id="GO:0005524">
    <property type="term" value="F:ATP binding"/>
    <property type="evidence" value="ECO:0007669"/>
    <property type="project" value="InterPro"/>
</dbReference>